<dbReference type="EMBL" id="MSFU01000115">
    <property type="protein sequence ID" value="PWY61429.1"/>
    <property type="molecule type" value="Genomic_DNA"/>
</dbReference>
<evidence type="ECO:0000313" key="2">
    <source>
        <dbReference type="EMBL" id="PWY61663.1"/>
    </source>
</evidence>
<sequence>MKNAWRCQIIINGVTRREISVPGSEMKYRQDATRVTVEDIYDTFFPPLNRHVRPINRYSNND</sequence>
<evidence type="ECO:0000313" key="3">
    <source>
        <dbReference type="Proteomes" id="UP000246171"/>
    </source>
</evidence>
<reference evidence="1 3" key="1">
    <citation type="submission" date="2016-12" db="EMBL/GenBank/DDBJ databases">
        <title>The genomes of Aspergillus section Nigri reveals drivers in fungal speciation.</title>
        <authorList>
            <consortium name="DOE Joint Genome Institute"/>
            <person name="Vesth T.C."/>
            <person name="Nybo J."/>
            <person name="Theobald S."/>
            <person name="Brandl J."/>
            <person name="Frisvad J.C."/>
            <person name="Nielsen K.F."/>
            <person name="Lyhne E.K."/>
            <person name="Kogle M.E."/>
            <person name="Kuo A."/>
            <person name="Riley R."/>
            <person name="Clum A."/>
            <person name="Nolan M."/>
            <person name="Lipzen A."/>
            <person name="Salamov A."/>
            <person name="Henrissat B."/>
            <person name="Wiebenga A."/>
            <person name="De Vries R.P."/>
            <person name="Grigoriev I.V."/>
            <person name="Mortensen U.H."/>
            <person name="Andersen M.R."/>
            <person name="Baker S.E."/>
        </authorList>
    </citation>
    <scope>NUCLEOTIDE SEQUENCE [LARGE SCALE GENOMIC DNA]</scope>
    <source>
        <strain evidence="1 3">CBS 122712</strain>
    </source>
</reference>
<dbReference type="VEuPathDB" id="FungiDB:BO83DRAFT_231334"/>
<dbReference type="RefSeq" id="XP_025381764.1">
    <property type="nucleotide sequence ID" value="XM_025526899.1"/>
</dbReference>
<gene>
    <name evidence="2" type="ORF">BO83DRAFT_231334</name>
    <name evidence="1" type="ORF">BO83DRAFT_28527</name>
</gene>
<protein>
    <submittedName>
        <fullName evidence="1">Uncharacterized protein</fullName>
    </submittedName>
</protein>
<dbReference type="GeneID" id="37048861"/>
<dbReference type="EMBL" id="MSFU01000071">
    <property type="protein sequence ID" value="PWY61663.1"/>
    <property type="molecule type" value="Genomic_DNA"/>
</dbReference>
<comment type="caution">
    <text evidence="1">The sequence shown here is derived from an EMBL/GenBank/DDBJ whole genome shotgun (WGS) entry which is preliminary data.</text>
</comment>
<accession>A0A317UJD4</accession>
<name>A0A317UJD4_ASPEC</name>
<dbReference type="AlphaFoldDB" id="A0A317UJD4"/>
<dbReference type="Proteomes" id="UP000246171">
    <property type="component" value="Unassembled WGS sequence"/>
</dbReference>
<keyword evidence="3" id="KW-1185">Reference proteome</keyword>
<organism evidence="1 3">
    <name type="scientific">Aspergillus eucalypticola (strain CBS 122712 / IBT 29274)</name>
    <dbReference type="NCBI Taxonomy" id="1448314"/>
    <lineage>
        <taxon>Eukaryota</taxon>
        <taxon>Fungi</taxon>
        <taxon>Dikarya</taxon>
        <taxon>Ascomycota</taxon>
        <taxon>Pezizomycotina</taxon>
        <taxon>Eurotiomycetes</taxon>
        <taxon>Eurotiomycetidae</taxon>
        <taxon>Eurotiales</taxon>
        <taxon>Aspergillaceae</taxon>
        <taxon>Aspergillus</taxon>
        <taxon>Aspergillus subgen. Circumdati</taxon>
    </lineage>
</organism>
<proteinExistence type="predicted"/>
<dbReference type="VEuPathDB" id="FungiDB:BO83DRAFT_28527"/>
<evidence type="ECO:0000313" key="1">
    <source>
        <dbReference type="EMBL" id="PWY61429.1"/>
    </source>
</evidence>